<evidence type="ECO:0000313" key="3">
    <source>
        <dbReference type="Proteomes" id="UP001519460"/>
    </source>
</evidence>
<feature type="non-terminal residue" evidence="2">
    <location>
        <position position="77"/>
    </location>
</feature>
<gene>
    <name evidence="2" type="ORF">BaRGS_00001300</name>
</gene>
<feature type="non-terminal residue" evidence="2">
    <location>
        <position position="1"/>
    </location>
</feature>
<evidence type="ECO:0000256" key="1">
    <source>
        <dbReference type="SAM" id="MobiDB-lite"/>
    </source>
</evidence>
<proteinExistence type="predicted"/>
<dbReference type="Proteomes" id="UP001519460">
    <property type="component" value="Unassembled WGS sequence"/>
</dbReference>
<keyword evidence="3" id="KW-1185">Reference proteome</keyword>
<reference evidence="2 3" key="1">
    <citation type="journal article" date="2023" name="Sci. Data">
        <title>Genome assembly of the Korean intertidal mud-creeper Batillaria attramentaria.</title>
        <authorList>
            <person name="Patra A.K."/>
            <person name="Ho P.T."/>
            <person name="Jun S."/>
            <person name="Lee S.J."/>
            <person name="Kim Y."/>
            <person name="Won Y.J."/>
        </authorList>
    </citation>
    <scope>NUCLEOTIDE SEQUENCE [LARGE SCALE GENOMIC DNA]</scope>
    <source>
        <strain evidence="2">Wonlab-2016</strain>
    </source>
</reference>
<dbReference type="EMBL" id="JACVVK020000004">
    <property type="protein sequence ID" value="KAK7507365.1"/>
    <property type="molecule type" value="Genomic_DNA"/>
</dbReference>
<evidence type="ECO:0000313" key="2">
    <source>
        <dbReference type="EMBL" id="KAK7507365.1"/>
    </source>
</evidence>
<dbReference type="AlphaFoldDB" id="A0ABD0M5Y4"/>
<name>A0ABD0M5Y4_9CAEN</name>
<comment type="caution">
    <text evidence="2">The sequence shown here is derived from an EMBL/GenBank/DDBJ whole genome shotgun (WGS) entry which is preliminary data.</text>
</comment>
<organism evidence="2 3">
    <name type="scientific">Batillaria attramentaria</name>
    <dbReference type="NCBI Taxonomy" id="370345"/>
    <lineage>
        <taxon>Eukaryota</taxon>
        <taxon>Metazoa</taxon>
        <taxon>Spiralia</taxon>
        <taxon>Lophotrochozoa</taxon>
        <taxon>Mollusca</taxon>
        <taxon>Gastropoda</taxon>
        <taxon>Caenogastropoda</taxon>
        <taxon>Sorbeoconcha</taxon>
        <taxon>Cerithioidea</taxon>
        <taxon>Batillariidae</taxon>
        <taxon>Batillaria</taxon>
    </lineage>
</organism>
<sequence length="77" mass="8867">RRHEYRHANAAPFPETQLKPQGSFPAATTILHIPRHQGPDDTATIIVVRTLKKAEPQRTDYVACERTDYIAWEKVEK</sequence>
<feature type="region of interest" description="Disordered" evidence="1">
    <location>
        <begin position="1"/>
        <end position="22"/>
    </location>
</feature>
<protein>
    <submittedName>
        <fullName evidence="2">Uncharacterized protein</fullName>
    </submittedName>
</protein>
<accession>A0ABD0M5Y4</accession>